<dbReference type="Pfam" id="PF08125">
    <property type="entry name" value="Mannitol_dh_C"/>
    <property type="match status" value="1"/>
</dbReference>
<dbReference type="InterPro" id="IPR013118">
    <property type="entry name" value="Mannitol_DH_C"/>
</dbReference>
<evidence type="ECO:0000256" key="4">
    <source>
        <dbReference type="ARBA" id="ARBA00048615"/>
    </source>
</evidence>
<dbReference type="PROSITE" id="PS00435">
    <property type="entry name" value="PEROXIDASE_1"/>
    <property type="match status" value="1"/>
</dbReference>
<dbReference type="EC" id="1.1.1.17" evidence="6"/>
<dbReference type="InterPro" id="IPR023028">
    <property type="entry name" value="Mannitol_1_phos_5_DH"/>
</dbReference>
<name>A0A0D6XNM5_9STAP</name>
<evidence type="ECO:0000259" key="7">
    <source>
        <dbReference type="Pfam" id="PF01232"/>
    </source>
</evidence>
<dbReference type="Gene3D" id="1.10.1040.10">
    <property type="entry name" value="N-(1-d-carboxylethyl)-l-norvaline Dehydrogenase, domain 2"/>
    <property type="match status" value="1"/>
</dbReference>
<keyword evidence="2 6" id="KW-0560">Oxidoreductase</keyword>
<organism evidence="10 12">
    <name type="scientific">Staphylococcus microti</name>
    <dbReference type="NCBI Taxonomy" id="569857"/>
    <lineage>
        <taxon>Bacteria</taxon>
        <taxon>Bacillati</taxon>
        <taxon>Bacillota</taxon>
        <taxon>Bacilli</taxon>
        <taxon>Bacillales</taxon>
        <taxon>Staphylococcaceae</taxon>
        <taxon>Staphylococcus</taxon>
    </lineage>
</organism>
<dbReference type="HAMAP" id="MF_00196">
    <property type="entry name" value="Mannitol_dehydrog"/>
    <property type="match status" value="1"/>
</dbReference>
<feature type="domain" description="Mannitol dehydrogenase C-terminal" evidence="8">
    <location>
        <begin position="192"/>
        <end position="350"/>
    </location>
</feature>
<evidence type="ECO:0000256" key="2">
    <source>
        <dbReference type="ARBA" id="ARBA00023002"/>
    </source>
</evidence>
<sequence length="367" mass="40397">MKALHFGAGNIGRGFIGLILADNNYHVTFADVNDTLVQALKAQQQYDVMLADADKTATTVQNVTALHSIEDKDELEAAIESVDLITTAVGVNILPIVAKTLAPLLKKRSTPVNVVACENAINATDQLANAIRDLVGELPDNVHFSNAAVDRIVPAQSHDHILDVTVEPFFEWVIEHTQWHGPELQGVTYVDDLAPYIERKLLTVNTGHAYIAYAGQYYGHHTILEAIQDERVADGLTDVLTETSHYIETQFSIDPDTQAAYREKIIARFYNPDLSDDINRVGRGVLRKLGPADRIIKPLKALAQARQSHDALNQLAAFALHYQDPQDAETVTKNAQLAELGVQAFLQQHAQLDAATAEDINKVYKAL</sequence>
<dbReference type="InterPro" id="IPR019793">
    <property type="entry name" value="Peroxidases_heam-ligand_BS"/>
</dbReference>
<dbReference type="SUPFAM" id="SSF51735">
    <property type="entry name" value="NAD(P)-binding Rossmann-fold domains"/>
    <property type="match status" value="1"/>
</dbReference>
<feature type="domain" description="Mannitol dehydrogenase N-terminal" evidence="7">
    <location>
        <begin position="1"/>
        <end position="183"/>
    </location>
</feature>
<accession>A0A0D6XNM5</accession>
<dbReference type="PRINTS" id="PR00084">
    <property type="entry name" value="MTLDHDRGNASE"/>
</dbReference>
<evidence type="ECO:0000313" key="9">
    <source>
        <dbReference type="EMBL" id="KIX89831.1"/>
    </source>
</evidence>
<reference evidence="9 11" key="1">
    <citation type="submission" date="2015-01" db="EMBL/GenBank/DDBJ databases">
        <authorList>
            <person name="Guo J."/>
        </authorList>
    </citation>
    <scope>NUCLEOTIDE SEQUENCE [LARGE SCALE GENOMIC DNA]</scope>
    <source>
        <strain evidence="9 11">DSM 22147</strain>
    </source>
</reference>
<dbReference type="STRING" id="569857.TP70_10990"/>
<dbReference type="AlphaFoldDB" id="A0A0D6XNM5"/>
<dbReference type="PROSITE" id="PS00974">
    <property type="entry name" value="MANNITOL_DHGENASE"/>
    <property type="match status" value="1"/>
</dbReference>
<dbReference type="PANTHER" id="PTHR30524:SF0">
    <property type="entry name" value="ALTRONATE OXIDOREDUCTASE-RELATED"/>
    <property type="match status" value="1"/>
</dbReference>
<evidence type="ECO:0000256" key="1">
    <source>
        <dbReference type="ARBA" id="ARBA00006541"/>
    </source>
</evidence>
<evidence type="ECO:0000313" key="11">
    <source>
        <dbReference type="Proteomes" id="UP000032366"/>
    </source>
</evidence>
<dbReference type="Gene3D" id="3.40.50.720">
    <property type="entry name" value="NAD(P)-binding Rossmann-like Domain"/>
    <property type="match status" value="1"/>
</dbReference>
<reference evidence="10 12" key="2">
    <citation type="submission" date="2018-06" db="EMBL/GenBank/DDBJ databases">
        <authorList>
            <consortium name="Pathogen Informatics"/>
            <person name="Doyle S."/>
        </authorList>
    </citation>
    <scope>NUCLEOTIDE SEQUENCE [LARGE SCALE GENOMIC DNA]</scope>
    <source>
        <strain evidence="10 12">NCTC13832</strain>
    </source>
</reference>
<dbReference type="EMBL" id="JXWY01000154">
    <property type="protein sequence ID" value="KIX89831.1"/>
    <property type="molecule type" value="Genomic_DNA"/>
</dbReference>
<protein>
    <recommendedName>
        <fullName evidence="6">Mannitol-1-phosphate 5-dehydrogenase</fullName>
        <ecNumber evidence="6">1.1.1.17</ecNumber>
    </recommendedName>
</protein>
<dbReference type="NCBIfam" id="NF002652">
    <property type="entry name" value="PRK02318.2-5"/>
    <property type="match status" value="1"/>
</dbReference>
<comment type="catalytic activity">
    <reaction evidence="5">
        <text>6-phospho-D-gluconate + NADP(+) = D-ribulose 5-phosphate + CO2 + NADPH</text>
        <dbReference type="Rhea" id="RHEA:10116"/>
        <dbReference type="ChEBI" id="CHEBI:16526"/>
        <dbReference type="ChEBI" id="CHEBI:57783"/>
        <dbReference type="ChEBI" id="CHEBI:58121"/>
        <dbReference type="ChEBI" id="CHEBI:58349"/>
        <dbReference type="ChEBI" id="CHEBI:58759"/>
        <dbReference type="EC" id="1.1.1.44"/>
    </reaction>
</comment>
<dbReference type="InterPro" id="IPR000669">
    <property type="entry name" value="Mannitol_DH"/>
</dbReference>
<dbReference type="EMBL" id="UHDT01000001">
    <property type="protein sequence ID" value="SUM58098.1"/>
    <property type="molecule type" value="Genomic_DNA"/>
</dbReference>
<dbReference type="InterPro" id="IPR036291">
    <property type="entry name" value="NAD(P)-bd_dom_sf"/>
</dbReference>
<dbReference type="Proteomes" id="UP000032366">
    <property type="component" value="Unassembled WGS sequence"/>
</dbReference>
<dbReference type="GO" id="GO:0008926">
    <property type="term" value="F:mannitol-1-phosphate 5-dehydrogenase activity"/>
    <property type="evidence" value="ECO:0007669"/>
    <property type="project" value="UniProtKB-UniRule"/>
</dbReference>
<dbReference type="InterPro" id="IPR013131">
    <property type="entry name" value="Mannitol_DH_N"/>
</dbReference>
<dbReference type="InterPro" id="IPR013328">
    <property type="entry name" value="6PGD_dom2"/>
</dbReference>
<dbReference type="GO" id="GO:0005829">
    <property type="term" value="C:cytosol"/>
    <property type="evidence" value="ECO:0007669"/>
    <property type="project" value="TreeGrafter"/>
</dbReference>
<keyword evidence="3 6" id="KW-0520">NAD</keyword>
<dbReference type="InterPro" id="IPR008927">
    <property type="entry name" value="6-PGluconate_DH-like_C_sf"/>
</dbReference>
<dbReference type="OrthoDB" id="271711at2"/>
<evidence type="ECO:0000256" key="6">
    <source>
        <dbReference type="HAMAP-Rule" id="MF_00196"/>
    </source>
</evidence>
<evidence type="ECO:0000313" key="12">
    <source>
        <dbReference type="Proteomes" id="UP000254100"/>
    </source>
</evidence>
<evidence type="ECO:0000313" key="10">
    <source>
        <dbReference type="EMBL" id="SUM58098.1"/>
    </source>
</evidence>
<dbReference type="GO" id="GO:0019592">
    <property type="term" value="P:mannitol catabolic process"/>
    <property type="evidence" value="ECO:0007669"/>
    <property type="project" value="TreeGrafter"/>
</dbReference>
<evidence type="ECO:0000256" key="5">
    <source>
        <dbReference type="ARBA" id="ARBA00048640"/>
    </source>
</evidence>
<comment type="catalytic activity">
    <reaction evidence="4 6">
        <text>D-mannitol 1-phosphate + NAD(+) = beta-D-fructose 6-phosphate + NADH + H(+)</text>
        <dbReference type="Rhea" id="RHEA:19661"/>
        <dbReference type="ChEBI" id="CHEBI:15378"/>
        <dbReference type="ChEBI" id="CHEBI:57540"/>
        <dbReference type="ChEBI" id="CHEBI:57634"/>
        <dbReference type="ChEBI" id="CHEBI:57945"/>
        <dbReference type="ChEBI" id="CHEBI:61381"/>
        <dbReference type="EC" id="1.1.1.17"/>
    </reaction>
</comment>
<dbReference type="Proteomes" id="UP000254100">
    <property type="component" value="Unassembled WGS sequence"/>
</dbReference>
<dbReference type="RefSeq" id="WP_044361628.1">
    <property type="nucleotide sequence ID" value="NZ_JXWY01000154.1"/>
</dbReference>
<keyword evidence="11" id="KW-1185">Reference proteome</keyword>
<dbReference type="PANTHER" id="PTHR30524">
    <property type="entry name" value="MANNITOL-1-PHOSPHATE 5-DEHYDROGENASE"/>
    <property type="match status" value="1"/>
</dbReference>
<evidence type="ECO:0000256" key="3">
    <source>
        <dbReference type="ARBA" id="ARBA00023027"/>
    </source>
</evidence>
<dbReference type="Pfam" id="PF01232">
    <property type="entry name" value="Mannitol_dh"/>
    <property type="match status" value="1"/>
</dbReference>
<dbReference type="SUPFAM" id="SSF48179">
    <property type="entry name" value="6-phosphogluconate dehydrogenase C-terminal domain-like"/>
    <property type="match status" value="1"/>
</dbReference>
<dbReference type="NCBIfam" id="NF002645">
    <property type="entry name" value="PRK02318.1-1"/>
    <property type="match status" value="1"/>
</dbReference>
<evidence type="ECO:0000259" key="8">
    <source>
        <dbReference type="Pfam" id="PF08125"/>
    </source>
</evidence>
<feature type="binding site" evidence="6">
    <location>
        <begin position="3"/>
        <end position="14"/>
    </location>
    <ligand>
        <name>NAD(+)</name>
        <dbReference type="ChEBI" id="CHEBI:57540"/>
    </ligand>
</feature>
<comment type="similarity">
    <text evidence="1 6">Belongs to the mannitol dehydrogenase family.</text>
</comment>
<proteinExistence type="inferred from homology"/>
<dbReference type="InterPro" id="IPR023027">
    <property type="entry name" value="Mannitol_DH_CS"/>
</dbReference>
<gene>
    <name evidence="6 10" type="primary">mtlD</name>
    <name evidence="10" type="ORF">NCTC13832_01836</name>
    <name evidence="9" type="ORF">TP70_10990</name>
</gene>
<dbReference type="GO" id="GO:0004616">
    <property type="term" value="F:phosphogluconate dehydrogenase (decarboxylating) activity"/>
    <property type="evidence" value="ECO:0007669"/>
    <property type="project" value="UniProtKB-EC"/>
</dbReference>